<gene>
    <name evidence="2" type="ORF">HMPREF9193_00938</name>
</gene>
<protein>
    <submittedName>
        <fullName evidence="2">HD domain protein</fullName>
    </submittedName>
</protein>
<dbReference type="SMART" id="SM00471">
    <property type="entry name" value="HDc"/>
    <property type="match status" value="1"/>
</dbReference>
<reference evidence="2 3" key="1">
    <citation type="submission" date="2013-08" db="EMBL/GenBank/DDBJ databases">
        <authorList>
            <person name="Weinstock G."/>
            <person name="Sodergren E."/>
            <person name="Wylie T."/>
            <person name="Fulton L."/>
            <person name="Fulton R."/>
            <person name="Fronick C."/>
            <person name="O'Laughlin M."/>
            <person name="Godfrey J."/>
            <person name="Miner T."/>
            <person name="Herter B."/>
            <person name="Appelbaum E."/>
            <person name="Cordes M."/>
            <person name="Lek S."/>
            <person name="Wollam A."/>
            <person name="Pepin K.H."/>
            <person name="Palsikar V.B."/>
            <person name="Mitreva M."/>
            <person name="Wilson R.K."/>
        </authorList>
    </citation>
    <scope>NUCLEOTIDE SEQUENCE [LARGE SCALE GENOMIC DNA]</scope>
    <source>
        <strain evidence="2 3">ATCC 700332</strain>
    </source>
</reference>
<feature type="domain" description="HD-GYP" evidence="1">
    <location>
        <begin position="134"/>
        <end position="330"/>
    </location>
</feature>
<proteinExistence type="predicted"/>
<dbReference type="CDD" id="cd00077">
    <property type="entry name" value="HDc"/>
    <property type="match status" value="1"/>
</dbReference>
<dbReference type="PROSITE" id="PS51832">
    <property type="entry name" value="HD_GYP"/>
    <property type="match status" value="1"/>
</dbReference>
<dbReference type="InterPro" id="IPR003607">
    <property type="entry name" value="HD/PDEase_dom"/>
</dbReference>
<evidence type="ECO:0000259" key="1">
    <source>
        <dbReference type="PROSITE" id="PS51832"/>
    </source>
</evidence>
<dbReference type="SUPFAM" id="SSF109604">
    <property type="entry name" value="HD-domain/PDEase-like"/>
    <property type="match status" value="1"/>
</dbReference>
<evidence type="ECO:0000313" key="3">
    <source>
        <dbReference type="Proteomes" id="UP000016649"/>
    </source>
</evidence>
<dbReference type="InterPro" id="IPR037522">
    <property type="entry name" value="HD_GYP_dom"/>
</dbReference>
<dbReference type="Proteomes" id="UP000016649">
    <property type="component" value="Unassembled WGS sequence"/>
</dbReference>
<dbReference type="Gene3D" id="1.10.3210.10">
    <property type="entry name" value="Hypothetical protein af1432"/>
    <property type="match status" value="1"/>
</dbReference>
<dbReference type="PANTHER" id="PTHR43155:SF2">
    <property type="entry name" value="CYCLIC DI-GMP PHOSPHODIESTERASE PA4108"/>
    <property type="match status" value="1"/>
</dbReference>
<name>A0ABN0NZK9_TRELE</name>
<dbReference type="RefSeq" id="WP_021687152.1">
    <property type="nucleotide sequence ID" value="NZ_KI260564.1"/>
</dbReference>
<evidence type="ECO:0000313" key="2">
    <source>
        <dbReference type="EMBL" id="ERJ93468.1"/>
    </source>
</evidence>
<sequence>MQTIKKESLKKGMKFSAPVFFDDGKYMFLAEHKPVAQFHLNAMSRWKIPYVITHGKEIFSTPSVDVAELEAVDGEQTISDSIFSAERKILGKSPLWAYYSEAVKNMEVVYQHYKKSEPIDKALIDDCVKFIYKLVSDDKRYALSCVICPFEDFMYYAVAAVDVAVLSVIMAQELEFPQRTIIQIITAALLHDLEMAMLSDSIVNKKGKLTPEEFELLKVHPLKTARYVTEVLMYPREIAVILMQHHERWDGTGYPEGRKKENIDPAARVLSVADAFEAMCSEKSYRGSMIAYDAVKNLLNDKEKRFDPSILKAFIKSIGLYPPGTYVVLSDSSLAKIVESNSNSPFMPTVEIVSAGDSKKARKKGDIINLKEQRNVFILRAMDLKELDSLAG</sequence>
<organism evidence="2 3">
    <name type="scientific">Treponema lecithinolyticum ATCC 700332</name>
    <dbReference type="NCBI Taxonomy" id="1321815"/>
    <lineage>
        <taxon>Bacteria</taxon>
        <taxon>Pseudomonadati</taxon>
        <taxon>Spirochaetota</taxon>
        <taxon>Spirochaetia</taxon>
        <taxon>Spirochaetales</taxon>
        <taxon>Treponemataceae</taxon>
        <taxon>Treponema</taxon>
    </lineage>
</organism>
<dbReference type="Pfam" id="PF13487">
    <property type="entry name" value="HD_5"/>
    <property type="match status" value="1"/>
</dbReference>
<accession>A0ABN0NZK9</accession>
<keyword evidence="3" id="KW-1185">Reference proteome</keyword>
<dbReference type="PANTHER" id="PTHR43155">
    <property type="entry name" value="CYCLIC DI-GMP PHOSPHODIESTERASE PA4108-RELATED"/>
    <property type="match status" value="1"/>
</dbReference>
<comment type="caution">
    <text evidence="2">The sequence shown here is derived from an EMBL/GenBank/DDBJ whole genome shotgun (WGS) entry which is preliminary data.</text>
</comment>
<dbReference type="EMBL" id="AWVH01000025">
    <property type="protein sequence ID" value="ERJ93468.1"/>
    <property type="molecule type" value="Genomic_DNA"/>
</dbReference>